<dbReference type="GO" id="GO:0004601">
    <property type="term" value="F:peroxidase activity"/>
    <property type="evidence" value="ECO:0007669"/>
    <property type="project" value="UniProtKB-KW"/>
</dbReference>
<keyword evidence="3" id="KW-1185">Reference proteome</keyword>
<evidence type="ECO:0000313" key="2">
    <source>
        <dbReference type="EMBL" id="QTE03097.1"/>
    </source>
</evidence>
<keyword evidence="2" id="KW-0560">Oxidoreductase</keyword>
<gene>
    <name evidence="2" type="primary">cypC</name>
    <name evidence="2" type="ORF">S1361_37525</name>
</gene>
<keyword evidence="2" id="KW-0575">Peroxidase</keyword>
<feature type="region of interest" description="Disordered" evidence="1">
    <location>
        <begin position="29"/>
        <end position="48"/>
    </location>
</feature>
<evidence type="ECO:0000313" key="3">
    <source>
        <dbReference type="Proteomes" id="UP000663908"/>
    </source>
</evidence>
<dbReference type="RefSeq" id="WP_341829363.1">
    <property type="nucleotide sequence ID" value="NZ_CP071839.1"/>
</dbReference>
<accession>A0ABX7U5F2</accession>
<protein>
    <submittedName>
        <fullName evidence="2">Fatty-acid peroxygenase</fullName>
        <ecNumber evidence="2">1.11.2.4</ecNumber>
    </submittedName>
</protein>
<reference evidence="2 3" key="1">
    <citation type="submission" date="2021-03" db="EMBL/GenBank/DDBJ databases">
        <title>Complete genome sequence of Streptomyces cyanogenus S136, producer of anticancer angucycline landomycin A.</title>
        <authorList>
            <person name="Hrab P."/>
            <person name="Ruckert C."/>
            <person name="Busche T."/>
            <person name="Ostash I."/>
            <person name="Kalinowski J."/>
            <person name="Fedorenko V."/>
            <person name="Yushchuk O."/>
            <person name="Ostash B."/>
        </authorList>
    </citation>
    <scope>NUCLEOTIDE SEQUENCE [LARGE SCALE GENOMIC DNA]</scope>
    <source>
        <strain evidence="2 3">S136</strain>
    </source>
</reference>
<dbReference type="Gene3D" id="1.10.630.10">
    <property type="entry name" value="Cytochrome P450"/>
    <property type="match status" value="1"/>
</dbReference>
<organism evidence="2 3">
    <name type="scientific">Streptomyces cyanogenus</name>
    <dbReference type="NCBI Taxonomy" id="80860"/>
    <lineage>
        <taxon>Bacteria</taxon>
        <taxon>Bacillati</taxon>
        <taxon>Actinomycetota</taxon>
        <taxon>Actinomycetes</taxon>
        <taxon>Kitasatosporales</taxon>
        <taxon>Streptomycetaceae</taxon>
        <taxon>Streptomyces</taxon>
    </lineage>
</organism>
<dbReference type="EMBL" id="CP071839">
    <property type="protein sequence ID" value="QTE03097.1"/>
    <property type="molecule type" value="Genomic_DNA"/>
</dbReference>
<dbReference type="EC" id="1.11.2.4" evidence="2"/>
<dbReference type="InterPro" id="IPR036396">
    <property type="entry name" value="Cyt_P450_sf"/>
</dbReference>
<proteinExistence type="predicted"/>
<evidence type="ECO:0000256" key="1">
    <source>
        <dbReference type="SAM" id="MobiDB-lite"/>
    </source>
</evidence>
<dbReference type="Proteomes" id="UP000663908">
    <property type="component" value="Chromosome"/>
</dbReference>
<sequence>MVDGFATAGPRHWRPWRARGRQEARLARLTRLGRTSGPARSRRPPDSVLDQVCRYRGGTGEPLVARTAAVELLSVVRPTVAVCWFVAFAAHALHRWSENRERLRSRDAVYAAAFTHEVRSRRGQARGVPAVRGEHAVQRGARVDAMDWTNVDWPVVHPAAIAWQAVKKGEPLTVLSLEPELYAVTGITPLNPT</sequence>
<name>A0ABX7U5F2_STRCY</name>